<evidence type="ECO:0000313" key="1">
    <source>
        <dbReference type="EMBL" id="SDY89305.1"/>
    </source>
</evidence>
<dbReference type="GeneID" id="78125970"/>
<dbReference type="AlphaFoldDB" id="A0A1H3NLK1"/>
<organism evidence="1 2">
    <name type="scientific">Lentibacter algarum</name>
    <dbReference type="NCBI Taxonomy" id="576131"/>
    <lineage>
        <taxon>Bacteria</taxon>
        <taxon>Pseudomonadati</taxon>
        <taxon>Pseudomonadota</taxon>
        <taxon>Alphaproteobacteria</taxon>
        <taxon>Rhodobacterales</taxon>
        <taxon>Roseobacteraceae</taxon>
        <taxon>Lentibacter</taxon>
    </lineage>
</organism>
<name>A0A1H3NLK1_9RHOB</name>
<dbReference type="Proteomes" id="UP000199026">
    <property type="component" value="Unassembled WGS sequence"/>
</dbReference>
<gene>
    <name evidence="1" type="ORF">SAMN05444486_1117</name>
</gene>
<accession>A0A1H3NLK1</accession>
<sequence length="131" mass="15434">MQYILKPKWKKCVCVETQWAHNDEPNRNAINSEYYRYEEFEVTLAEGVDVEVLKTWDEFDLDDEETFASYEWLDTSPVSGDVTYSDWEVSNDCTDEEREAIEEGDIWNLEDWDTGKSYTKINCECEITPAS</sequence>
<keyword evidence="2" id="KW-1185">Reference proteome</keyword>
<reference evidence="1 2" key="1">
    <citation type="submission" date="2016-10" db="EMBL/GenBank/DDBJ databases">
        <authorList>
            <person name="de Groot N.N."/>
        </authorList>
    </citation>
    <scope>NUCLEOTIDE SEQUENCE [LARGE SCALE GENOMIC DNA]</scope>
    <source>
        <strain evidence="1 2">DSM 24677</strain>
    </source>
</reference>
<evidence type="ECO:0000313" key="2">
    <source>
        <dbReference type="Proteomes" id="UP000199026"/>
    </source>
</evidence>
<protein>
    <submittedName>
        <fullName evidence="1">Uncharacterized protein</fullName>
    </submittedName>
</protein>
<dbReference type="RefSeq" id="WP_143037461.1">
    <property type="nucleotide sequence ID" value="NZ_FNPR01000011.1"/>
</dbReference>
<dbReference type="EMBL" id="FNPR01000011">
    <property type="protein sequence ID" value="SDY89305.1"/>
    <property type="molecule type" value="Genomic_DNA"/>
</dbReference>
<proteinExistence type="predicted"/>